<accession>A0ABQ6K6A4</accession>
<evidence type="ECO:0000313" key="3">
    <source>
        <dbReference type="Proteomes" id="UP001157034"/>
    </source>
</evidence>
<dbReference type="InterPro" id="IPR050662">
    <property type="entry name" value="Sec-metab_biosynth-thioest"/>
</dbReference>
<keyword evidence="3" id="KW-1185">Reference proteome</keyword>
<organism evidence="2 3">
    <name type="scientific">Pseudolysinimonas kribbensis</name>
    <dbReference type="NCBI Taxonomy" id="433641"/>
    <lineage>
        <taxon>Bacteria</taxon>
        <taxon>Bacillati</taxon>
        <taxon>Actinomycetota</taxon>
        <taxon>Actinomycetes</taxon>
        <taxon>Micrococcales</taxon>
        <taxon>Microbacteriaceae</taxon>
        <taxon>Pseudolysinimonas</taxon>
    </lineage>
</organism>
<dbReference type="PANTHER" id="PTHR23131">
    <property type="entry name" value="ENDORIBONUCLEASE LACTB2"/>
    <property type="match status" value="1"/>
</dbReference>
<protein>
    <recommendedName>
        <fullName evidence="1">Metallo-beta-lactamase domain-containing protein</fullName>
    </recommendedName>
</protein>
<evidence type="ECO:0000313" key="2">
    <source>
        <dbReference type="EMBL" id="GMA95266.1"/>
    </source>
</evidence>
<dbReference type="Gene3D" id="3.60.15.10">
    <property type="entry name" value="Ribonuclease Z/Hydroxyacylglutathione hydrolase-like"/>
    <property type="match status" value="2"/>
</dbReference>
<proteinExistence type="predicted"/>
<dbReference type="InterPro" id="IPR001279">
    <property type="entry name" value="Metallo-B-lactamas"/>
</dbReference>
<gene>
    <name evidence="2" type="ORF">GCM10025881_20900</name>
</gene>
<sequence>MTGPVRIEIPTPPGPHPPATNCYAFLAGDAVDLVDPGWDDPASLAALEAGLAGLGTSVDRVRTIVATHWHVDHLPLSARVRERSAARVLLGRGDELDAAVPVDGLLADGDEVVLGDRPVRVVGAPGHTPGSLCLDLGDDGLVTGDTLLAEINPGIGLSFHVEGNPIRDYLATLERLARDFAHRTGLPGHGPDLHDLPSRCAELAAHHRARSAEVVAVLARHPDATVDEIAPQLTWTGGWESLRDVSLRSALRQTAWHRELAAS</sequence>
<dbReference type="InterPro" id="IPR036866">
    <property type="entry name" value="RibonucZ/Hydroxyglut_hydro"/>
</dbReference>
<evidence type="ECO:0000259" key="1">
    <source>
        <dbReference type="SMART" id="SM00849"/>
    </source>
</evidence>
<dbReference type="SMART" id="SM00849">
    <property type="entry name" value="Lactamase_B"/>
    <property type="match status" value="1"/>
</dbReference>
<dbReference type="RefSeq" id="WP_284254055.1">
    <property type="nucleotide sequence ID" value="NZ_BAAAQO010000002.1"/>
</dbReference>
<dbReference type="EMBL" id="BSVB01000001">
    <property type="protein sequence ID" value="GMA95266.1"/>
    <property type="molecule type" value="Genomic_DNA"/>
</dbReference>
<name>A0ABQ6K6A4_9MICO</name>
<dbReference type="SUPFAM" id="SSF56281">
    <property type="entry name" value="Metallo-hydrolase/oxidoreductase"/>
    <property type="match status" value="1"/>
</dbReference>
<dbReference type="PANTHER" id="PTHR23131:SF4">
    <property type="entry name" value="METALLO-BETA-LACTAMASE SUPERFAMILY POTEIN"/>
    <property type="match status" value="1"/>
</dbReference>
<comment type="caution">
    <text evidence="2">The sequence shown here is derived from an EMBL/GenBank/DDBJ whole genome shotgun (WGS) entry which is preliminary data.</text>
</comment>
<dbReference type="Pfam" id="PF00753">
    <property type="entry name" value="Lactamase_B"/>
    <property type="match status" value="1"/>
</dbReference>
<dbReference type="Proteomes" id="UP001157034">
    <property type="component" value="Unassembled WGS sequence"/>
</dbReference>
<reference evidence="3" key="1">
    <citation type="journal article" date="2019" name="Int. J. Syst. Evol. Microbiol.">
        <title>The Global Catalogue of Microorganisms (GCM) 10K type strain sequencing project: providing services to taxonomists for standard genome sequencing and annotation.</title>
        <authorList>
            <consortium name="The Broad Institute Genomics Platform"/>
            <consortium name="The Broad Institute Genome Sequencing Center for Infectious Disease"/>
            <person name="Wu L."/>
            <person name="Ma J."/>
        </authorList>
    </citation>
    <scope>NUCLEOTIDE SEQUENCE [LARGE SCALE GENOMIC DNA]</scope>
    <source>
        <strain evidence="3">NBRC 108894</strain>
    </source>
</reference>
<feature type="domain" description="Metallo-beta-lactamase" evidence="1">
    <location>
        <begin position="19"/>
        <end position="189"/>
    </location>
</feature>